<protein>
    <recommendedName>
        <fullName evidence="1">SET domain-containing protein</fullName>
    </recommendedName>
</protein>
<dbReference type="InterPro" id="IPR001214">
    <property type="entry name" value="SET_dom"/>
</dbReference>
<accession>A0AAX4H4E0</accession>
<dbReference type="SMART" id="SM00317">
    <property type="entry name" value="SET"/>
    <property type="match status" value="1"/>
</dbReference>
<dbReference type="SUPFAM" id="SSF82199">
    <property type="entry name" value="SET domain"/>
    <property type="match status" value="1"/>
</dbReference>
<dbReference type="AlphaFoldDB" id="A0AAX4H4E0"/>
<evidence type="ECO:0000313" key="3">
    <source>
        <dbReference type="Proteomes" id="UP001338582"/>
    </source>
</evidence>
<dbReference type="RefSeq" id="XP_062875187.1">
    <property type="nucleotide sequence ID" value="XM_063019117.1"/>
</dbReference>
<dbReference type="PANTHER" id="PTHR12197:SF294">
    <property type="entry name" value="POTENTIAL PROTEIN LYSINE METHYLTRANSFERASE SET6"/>
    <property type="match status" value="1"/>
</dbReference>
<dbReference type="GeneID" id="88171082"/>
<dbReference type="Gene3D" id="2.170.270.10">
    <property type="entry name" value="SET domain"/>
    <property type="match status" value="1"/>
</dbReference>
<name>A0AAX4H4E0_9ASCO</name>
<dbReference type="InterPro" id="IPR046341">
    <property type="entry name" value="SET_dom_sf"/>
</dbReference>
<gene>
    <name evidence="2" type="ORF">PUMCH_000013</name>
</gene>
<evidence type="ECO:0000313" key="2">
    <source>
        <dbReference type="EMBL" id="WPK22800.1"/>
    </source>
</evidence>
<organism evidence="2 3">
    <name type="scientific">Australozyma saopauloensis</name>
    <dbReference type="NCBI Taxonomy" id="291208"/>
    <lineage>
        <taxon>Eukaryota</taxon>
        <taxon>Fungi</taxon>
        <taxon>Dikarya</taxon>
        <taxon>Ascomycota</taxon>
        <taxon>Saccharomycotina</taxon>
        <taxon>Pichiomycetes</taxon>
        <taxon>Metschnikowiaceae</taxon>
        <taxon>Australozyma</taxon>
    </lineage>
</organism>
<proteinExistence type="predicted"/>
<reference evidence="2 3" key="1">
    <citation type="submission" date="2023-10" db="EMBL/GenBank/DDBJ databases">
        <title>Draft Genome Sequence of Candida saopaulonensis from a very Premature Infant with Sepsis.</title>
        <authorList>
            <person name="Ning Y."/>
            <person name="Dai R."/>
            <person name="Xiao M."/>
            <person name="Xu Y."/>
            <person name="Yan Q."/>
            <person name="Zhang L."/>
        </authorList>
    </citation>
    <scope>NUCLEOTIDE SEQUENCE [LARGE SCALE GENOMIC DNA]</scope>
    <source>
        <strain evidence="2 3">19XY460</strain>
    </source>
</reference>
<dbReference type="Pfam" id="PF00856">
    <property type="entry name" value="SET"/>
    <property type="match status" value="1"/>
</dbReference>
<dbReference type="PANTHER" id="PTHR12197">
    <property type="entry name" value="HISTONE-LYSINE N-METHYLTRANSFERASE SMYD"/>
    <property type="match status" value="1"/>
</dbReference>
<dbReference type="PROSITE" id="PS50280">
    <property type="entry name" value="SET"/>
    <property type="match status" value="1"/>
</dbReference>
<dbReference type="CDD" id="cd20071">
    <property type="entry name" value="SET_SMYD"/>
    <property type="match status" value="1"/>
</dbReference>
<sequence length="404" mass="46573">MTTSEITLSCHSDGNSKIPHTDVDENAQISNFQLDSNPQVPDELNPSFKISTLFEVKQTKYGGRGCFSTQKIQENQPVLTTNYPIGCSVVRPFRKEVCWWCFAYHDGKTLKNRIDGKLYFCSEYCMAHFTAYDPEGLLRTSLISVEDLYSKCAGEIKDEDVPGRDEDLSSLIELRWSQVHEWEKKIFSLKPSKRQKFFPTVTEEDYAEIKYVITTLYSLYLDLNFSGTHNSADSDRDPECEPVSHSQEVELFKLLQSSEEDKVRKYPYLLVSYTNIYKFVRLACPISLLPYITTLNVRGIIGRNLTNAFGIWSHITEHDEEREFFGFGVYASASYFNHSCYPNVKKVREGNTYKFIASRDIFPGEEMCISYGVRESDNVIQRRDCLKEWFFTCGCSRCISESAD</sequence>
<dbReference type="GO" id="GO:0005634">
    <property type="term" value="C:nucleus"/>
    <property type="evidence" value="ECO:0007669"/>
    <property type="project" value="TreeGrafter"/>
</dbReference>
<evidence type="ECO:0000259" key="1">
    <source>
        <dbReference type="PROSITE" id="PS50280"/>
    </source>
</evidence>
<dbReference type="EMBL" id="CP138894">
    <property type="protein sequence ID" value="WPK22800.1"/>
    <property type="molecule type" value="Genomic_DNA"/>
</dbReference>
<dbReference type="InterPro" id="IPR050869">
    <property type="entry name" value="H3K4_H4K5_MeTrfase"/>
</dbReference>
<feature type="domain" description="SET" evidence="1">
    <location>
        <begin position="46"/>
        <end position="372"/>
    </location>
</feature>
<keyword evidence="3" id="KW-1185">Reference proteome</keyword>
<dbReference type="KEGG" id="asau:88171082"/>
<dbReference type="Proteomes" id="UP001338582">
    <property type="component" value="Chromosome 1"/>
</dbReference>